<proteinExistence type="predicted"/>
<feature type="region of interest" description="Disordered" evidence="1">
    <location>
        <begin position="52"/>
        <end position="82"/>
    </location>
</feature>
<reference evidence="2 3" key="1">
    <citation type="journal article" date="2015" name="Genome Biol. Evol.">
        <title>Phylogenomic analyses indicate that early fungi evolved digesting cell walls of algal ancestors of land plants.</title>
        <authorList>
            <person name="Chang Y."/>
            <person name="Wang S."/>
            <person name="Sekimoto S."/>
            <person name="Aerts A.L."/>
            <person name="Choi C."/>
            <person name="Clum A."/>
            <person name="LaButti K.M."/>
            <person name="Lindquist E.A."/>
            <person name="Yee Ngan C."/>
            <person name="Ohm R.A."/>
            <person name="Salamov A.A."/>
            <person name="Grigoriev I.V."/>
            <person name="Spatafora J.W."/>
            <person name="Berbee M.L."/>
        </authorList>
    </citation>
    <scope>NUCLEOTIDE SEQUENCE [LARGE SCALE GENOMIC DNA]</scope>
    <source>
        <strain evidence="2 3">JEL478</strain>
    </source>
</reference>
<dbReference type="AlphaFoldDB" id="A0A139AKR9"/>
<gene>
    <name evidence="2" type="ORF">M427DRAFT_260537</name>
</gene>
<evidence type="ECO:0000313" key="3">
    <source>
        <dbReference type="Proteomes" id="UP000070544"/>
    </source>
</evidence>
<name>A0A139AKR9_GONPJ</name>
<dbReference type="Proteomes" id="UP000070544">
    <property type="component" value="Unassembled WGS sequence"/>
</dbReference>
<sequence length="82" mass="8837">MQVFANDLDREAQLSMQPLVKQAYVMNSRSASPGAQPGAEVDYVSLDSMGTRKANSPVMSEMPPPIPAPRAGVTSRGSWDRT</sequence>
<evidence type="ECO:0000256" key="1">
    <source>
        <dbReference type="SAM" id="MobiDB-lite"/>
    </source>
</evidence>
<keyword evidence="3" id="KW-1185">Reference proteome</keyword>
<protein>
    <submittedName>
        <fullName evidence="2">Uncharacterized protein</fullName>
    </submittedName>
</protein>
<organism evidence="2 3">
    <name type="scientific">Gonapodya prolifera (strain JEL478)</name>
    <name type="common">Monoblepharis prolifera</name>
    <dbReference type="NCBI Taxonomy" id="1344416"/>
    <lineage>
        <taxon>Eukaryota</taxon>
        <taxon>Fungi</taxon>
        <taxon>Fungi incertae sedis</taxon>
        <taxon>Chytridiomycota</taxon>
        <taxon>Chytridiomycota incertae sedis</taxon>
        <taxon>Monoblepharidomycetes</taxon>
        <taxon>Monoblepharidales</taxon>
        <taxon>Gonapodyaceae</taxon>
        <taxon>Gonapodya</taxon>
    </lineage>
</organism>
<evidence type="ECO:0000313" key="2">
    <source>
        <dbReference type="EMBL" id="KXS17391.1"/>
    </source>
</evidence>
<accession>A0A139AKR9</accession>
<dbReference type="EMBL" id="KQ965747">
    <property type="protein sequence ID" value="KXS17391.1"/>
    <property type="molecule type" value="Genomic_DNA"/>
</dbReference>